<dbReference type="GO" id="GO:0032259">
    <property type="term" value="P:methylation"/>
    <property type="evidence" value="ECO:0007669"/>
    <property type="project" value="UniProtKB-KW"/>
</dbReference>
<dbReference type="GO" id="GO:0008757">
    <property type="term" value="F:S-adenosylmethionine-dependent methyltransferase activity"/>
    <property type="evidence" value="ECO:0007669"/>
    <property type="project" value="InterPro"/>
</dbReference>
<evidence type="ECO:0000256" key="1">
    <source>
        <dbReference type="SAM" id="Phobius"/>
    </source>
</evidence>
<protein>
    <submittedName>
        <fullName evidence="5">16S rRNA (Cytosine(1402)-N(4))-methyltransferase</fullName>
    </submittedName>
</protein>
<dbReference type="CDD" id="cd03801">
    <property type="entry name" value="GT4_PimA-like"/>
    <property type="match status" value="1"/>
</dbReference>
<gene>
    <name evidence="5" type="ORF">A2893_01630</name>
</gene>
<dbReference type="InterPro" id="IPR001296">
    <property type="entry name" value="Glyco_trans_1"/>
</dbReference>
<feature type="domain" description="Glycosyltransferase subfamily 4-like N-terminal" evidence="4">
    <location>
        <begin position="15"/>
        <end position="165"/>
    </location>
</feature>
<dbReference type="InterPro" id="IPR013216">
    <property type="entry name" value="Methyltransf_11"/>
</dbReference>
<feature type="transmembrane region" description="Helical" evidence="1">
    <location>
        <begin position="96"/>
        <end position="116"/>
    </location>
</feature>
<dbReference type="SUPFAM" id="SSF53756">
    <property type="entry name" value="UDP-Glycosyltransferase/glycogen phosphorylase"/>
    <property type="match status" value="1"/>
</dbReference>
<dbReference type="PANTHER" id="PTHR45947:SF3">
    <property type="entry name" value="SULFOQUINOVOSYL TRANSFERASE SQD2"/>
    <property type="match status" value="1"/>
</dbReference>
<comment type="caution">
    <text evidence="5">The sequence shown here is derived from an EMBL/GenBank/DDBJ whole genome shotgun (WGS) entry which is preliminary data.</text>
</comment>
<accession>A0A1F8BMV7</accession>
<dbReference type="Proteomes" id="UP000176725">
    <property type="component" value="Unassembled WGS sequence"/>
</dbReference>
<feature type="domain" description="Methyltransferase type 11" evidence="3">
    <location>
        <begin position="438"/>
        <end position="538"/>
    </location>
</feature>
<dbReference type="EMBL" id="MGHH01000004">
    <property type="protein sequence ID" value="OGM65397.1"/>
    <property type="molecule type" value="Genomic_DNA"/>
</dbReference>
<evidence type="ECO:0000259" key="3">
    <source>
        <dbReference type="Pfam" id="PF08241"/>
    </source>
</evidence>
<dbReference type="InterPro" id="IPR029063">
    <property type="entry name" value="SAM-dependent_MTases_sf"/>
</dbReference>
<dbReference type="Pfam" id="PF08241">
    <property type="entry name" value="Methyltransf_11"/>
    <property type="match status" value="1"/>
</dbReference>
<dbReference type="InterPro" id="IPR050194">
    <property type="entry name" value="Glycosyltransferase_grp1"/>
</dbReference>
<name>A0A1F8BMV7_9BACT</name>
<dbReference type="PANTHER" id="PTHR45947">
    <property type="entry name" value="SULFOQUINOVOSYL TRANSFERASE SQD2"/>
    <property type="match status" value="1"/>
</dbReference>
<dbReference type="Gene3D" id="3.40.50.150">
    <property type="entry name" value="Vaccinia Virus protein VP39"/>
    <property type="match status" value="1"/>
</dbReference>
<dbReference type="Pfam" id="PF00534">
    <property type="entry name" value="Glycos_transf_1"/>
    <property type="match status" value="1"/>
</dbReference>
<evidence type="ECO:0000259" key="4">
    <source>
        <dbReference type="Pfam" id="PF13579"/>
    </source>
</evidence>
<proteinExistence type="predicted"/>
<dbReference type="GO" id="GO:0016757">
    <property type="term" value="F:glycosyltransferase activity"/>
    <property type="evidence" value="ECO:0007669"/>
    <property type="project" value="InterPro"/>
</dbReference>
<dbReference type="Gene3D" id="3.40.50.2000">
    <property type="entry name" value="Glycogen Phosphorylase B"/>
    <property type="match status" value="2"/>
</dbReference>
<evidence type="ECO:0000313" key="5">
    <source>
        <dbReference type="EMBL" id="OGM65397.1"/>
    </source>
</evidence>
<feature type="transmembrane region" description="Helical" evidence="1">
    <location>
        <begin position="71"/>
        <end position="89"/>
    </location>
</feature>
<dbReference type="Pfam" id="PF13579">
    <property type="entry name" value="Glyco_trans_4_4"/>
    <property type="match status" value="1"/>
</dbReference>
<dbReference type="CDD" id="cd02440">
    <property type="entry name" value="AdoMet_MTases"/>
    <property type="match status" value="1"/>
</dbReference>
<dbReference type="PROSITE" id="PS51257">
    <property type="entry name" value="PROKAR_LIPOPROTEIN"/>
    <property type="match status" value="1"/>
</dbReference>
<feature type="domain" description="Glycosyl transferase family 1" evidence="2">
    <location>
        <begin position="202"/>
        <end position="359"/>
    </location>
</feature>
<reference evidence="5 6" key="1">
    <citation type="journal article" date="2016" name="Nat. Commun.">
        <title>Thousands of microbial genomes shed light on interconnected biogeochemical processes in an aquifer system.</title>
        <authorList>
            <person name="Anantharaman K."/>
            <person name="Brown C.T."/>
            <person name="Hug L.A."/>
            <person name="Sharon I."/>
            <person name="Castelle C.J."/>
            <person name="Probst A.J."/>
            <person name="Thomas B.C."/>
            <person name="Singh A."/>
            <person name="Wilkins M.J."/>
            <person name="Karaoz U."/>
            <person name="Brodie E.L."/>
            <person name="Williams K.H."/>
            <person name="Hubbard S.S."/>
            <person name="Banfield J.F."/>
        </authorList>
    </citation>
    <scope>NUCLEOTIDE SEQUENCE [LARGE SCALE GENOMIC DNA]</scope>
</reference>
<keyword evidence="1" id="KW-0812">Transmembrane</keyword>
<evidence type="ECO:0000259" key="2">
    <source>
        <dbReference type="Pfam" id="PF00534"/>
    </source>
</evidence>
<evidence type="ECO:0000313" key="6">
    <source>
        <dbReference type="Proteomes" id="UP000176725"/>
    </source>
</evidence>
<keyword evidence="5" id="KW-0808">Transferase</keyword>
<keyword evidence="5" id="KW-0489">Methyltransferase</keyword>
<organism evidence="5 6">
    <name type="scientific">Candidatus Woesebacteria bacterium RIFCSPLOWO2_01_FULL_39_25</name>
    <dbReference type="NCBI Taxonomy" id="1802521"/>
    <lineage>
        <taxon>Bacteria</taxon>
        <taxon>Candidatus Woeseibacteriota</taxon>
    </lineage>
</organism>
<keyword evidence="1" id="KW-0472">Membrane</keyword>
<dbReference type="InterPro" id="IPR028098">
    <property type="entry name" value="Glyco_trans_4-like_N"/>
</dbReference>
<dbReference type="AlphaFoldDB" id="A0A1F8BMV7"/>
<dbReference type="STRING" id="1802521.A2893_01630"/>
<keyword evidence="1" id="KW-1133">Transmembrane helix</keyword>
<sequence length="625" mass="71652">MRILFVNYEYPPVGGGGGVGCKILVDELAKNQDIDVLTSGFKNLPSIKKQGKATIYRVPALFRKTFETSNIFSLLSYLALSLFVGLVLVKRKRYDVIHSFFVLPSGMVGLVLSKLYSRPHVLTIIGGDIYDPTKRLTPEKNLLIRFLTKKIINNSDFVSAISSDVTLRAKNICHLRQDKKIKTISLGFRPFPLKAKLGRSRYDNKFRLITLARLVKRKGINYLIEALSILKNKNVHLWVCGDGPEKRNLMKVARKLDVGLQVEFLGSVSEKEKYDYLQSSDCFISGSLHEGLGLVFFEAMYSGLPIVATNVGGQKDILENGKTGYLVPTKNSKVLADRILRLMKNKTLRKKISNYNRQRVKKFYIADIVKNYKNIYENISKKEEVGKESFSEIQRKYYSLHADEFDERGLYSRDNRNHIKKIRKIISVAYETNPRKVLEVGTGTGIHAKRFLENLKKDIDFTGVDISREMLKIARKRLKPFIEKQRARLITAEMSSLPFTDNSFDLVFCAATLHHVDDQEKGVKEMTRVLKKGGKLILVEPNWLFPTNIWAGVSNPVERNVFNMRKSNFQKWTKNILKRVEINNFLYTPPYPVFLSNVYDLIDEIFPRIPLLNNLSIMIFVVGEK</sequence>
<dbReference type="SUPFAM" id="SSF53335">
    <property type="entry name" value="S-adenosyl-L-methionine-dependent methyltransferases"/>
    <property type="match status" value="1"/>
</dbReference>